<feature type="domain" description="GGDEF" evidence="4">
    <location>
        <begin position="322"/>
        <end position="455"/>
    </location>
</feature>
<reference evidence="5 6" key="1">
    <citation type="submission" date="2016-03" db="EMBL/GenBank/DDBJ databases">
        <title>Chemosynthetic sulphur-oxidizing symbionts of marine invertebrate animals are capable of nitrogen fixation.</title>
        <authorList>
            <person name="Petersen J.M."/>
            <person name="Kemper A."/>
            <person name="Gruber-Vodicka H."/>
            <person name="Cardini U."/>
            <person name="Geest Mvander."/>
            <person name="Kleiner M."/>
            <person name="Bulgheresi S."/>
            <person name="Fussmann M."/>
            <person name="Herbold C."/>
            <person name="Seah B.K.B."/>
            <person name="Antony C.Paul."/>
            <person name="Liu D."/>
            <person name="Belitz A."/>
            <person name="Weber M."/>
        </authorList>
    </citation>
    <scope>NUCLEOTIDE SEQUENCE [LARGE SCALE GENOMIC DNA]</scope>
    <source>
        <strain evidence="5">G_D</strain>
    </source>
</reference>
<dbReference type="InterPro" id="IPR043128">
    <property type="entry name" value="Rev_trsase/Diguanyl_cyclase"/>
</dbReference>
<dbReference type="PANTHER" id="PTHR44757">
    <property type="entry name" value="DIGUANYLATE CYCLASE DGCP"/>
    <property type="match status" value="1"/>
</dbReference>
<dbReference type="SMART" id="SM00448">
    <property type="entry name" value="REC"/>
    <property type="match status" value="1"/>
</dbReference>
<evidence type="ECO:0000259" key="3">
    <source>
        <dbReference type="PROSITE" id="PS50112"/>
    </source>
</evidence>
<feature type="domain" description="Response regulatory" evidence="2">
    <location>
        <begin position="19"/>
        <end position="133"/>
    </location>
</feature>
<dbReference type="NCBIfam" id="TIGR00229">
    <property type="entry name" value="sensory_box"/>
    <property type="match status" value="1"/>
</dbReference>
<dbReference type="SUPFAM" id="SSF52172">
    <property type="entry name" value="CheY-like"/>
    <property type="match status" value="1"/>
</dbReference>
<dbReference type="EMBL" id="LVJZ01000003">
    <property type="protein sequence ID" value="ODB97393.1"/>
    <property type="molecule type" value="Genomic_DNA"/>
</dbReference>
<feature type="domain" description="PAS" evidence="3">
    <location>
        <begin position="152"/>
        <end position="217"/>
    </location>
</feature>
<dbReference type="OrthoDB" id="281471at2"/>
<evidence type="ECO:0000259" key="4">
    <source>
        <dbReference type="PROSITE" id="PS50887"/>
    </source>
</evidence>
<gene>
    <name evidence="5" type="ORF">A3196_11855</name>
</gene>
<protein>
    <recommendedName>
        <fullName evidence="7">Diguanylate cyclase</fullName>
    </recommendedName>
</protein>
<dbReference type="SUPFAM" id="SSF55785">
    <property type="entry name" value="PYP-like sensor domain (PAS domain)"/>
    <property type="match status" value="1"/>
</dbReference>
<evidence type="ECO:0000313" key="6">
    <source>
        <dbReference type="Proteomes" id="UP000094849"/>
    </source>
</evidence>
<dbReference type="PANTHER" id="PTHR44757:SF2">
    <property type="entry name" value="BIOFILM ARCHITECTURE MAINTENANCE PROTEIN MBAA"/>
    <property type="match status" value="1"/>
</dbReference>
<dbReference type="SMART" id="SM00267">
    <property type="entry name" value="GGDEF"/>
    <property type="match status" value="1"/>
</dbReference>
<dbReference type="Gene3D" id="3.30.450.20">
    <property type="entry name" value="PAS domain"/>
    <property type="match status" value="1"/>
</dbReference>
<dbReference type="InterPro" id="IPR029787">
    <property type="entry name" value="Nucleotide_cyclase"/>
</dbReference>
<sequence>MSNLSESGGQKGTSTKKGCVLIVDDEARHAESLATLVESWGYEVATASDGAKAAGLLVTRRFDLVLLDLHMPVADGFRVMEFVRKRSLHTRIITISGDPSLDDAINSLKKGADHFIRKPVTPVELLKAIDESLRKQVKDEKLNRVKKKTEIQSTLHRMMFDVAPNIQFLLDTKGKFRMVNSVFTKVTGYPKEKILGQHWSSLVESDQVDRIHHVFEERRSSPDRFPEVELRLRCYDRPDGQNEVKSKSILVALQSKRLYSRSGEKKVFFGTYGVARDITQYNKLEELNKYQEFHDNLTGLPNRVLFDDYLNFALTQAKQEAGMLCLLNIVVVDLKQVNEAYGHSVGDSYLQNMATRLKKLIRKGDILARVDGSEFVVLLSHIKQEKSAIHISEKIRAGLSKSLLVNGQNLSPQLSIGSSVYPKDAESNEELLRFAQSNHGINLQSKQRHLMQSSNWIKLIKKQS</sequence>
<dbReference type="InterPro" id="IPR000014">
    <property type="entry name" value="PAS"/>
</dbReference>
<dbReference type="AlphaFoldDB" id="A0A1E2URM4"/>
<dbReference type="CDD" id="cd00156">
    <property type="entry name" value="REC"/>
    <property type="match status" value="1"/>
</dbReference>
<organism evidence="5 6">
    <name type="scientific">Candidatus Thiodiazotropha endoloripes</name>
    <dbReference type="NCBI Taxonomy" id="1818881"/>
    <lineage>
        <taxon>Bacteria</taxon>
        <taxon>Pseudomonadati</taxon>
        <taxon>Pseudomonadota</taxon>
        <taxon>Gammaproteobacteria</taxon>
        <taxon>Chromatiales</taxon>
        <taxon>Sedimenticolaceae</taxon>
        <taxon>Candidatus Thiodiazotropha</taxon>
    </lineage>
</organism>
<keyword evidence="1" id="KW-0597">Phosphoprotein</keyword>
<dbReference type="GO" id="GO:0000160">
    <property type="term" value="P:phosphorelay signal transduction system"/>
    <property type="evidence" value="ECO:0007669"/>
    <property type="project" value="InterPro"/>
</dbReference>
<keyword evidence="6" id="KW-1185">Reference proteome</keyword>
<dbReference type="Gene3D" id="3.40.50.2300">
    <property type="match status" value="1"/>
</dbReference>
<evidence type="ECO:0000259" key="2">
    <source>
        <dbReference type="PROSITE" id="PS50110"/>
    </source>
</evidence>
<dbReference type="Proteomes" id="UP000094849">
    <property type="component" value="Unassembled WGS sequence"/>
</dbReference>
<dbReference type="InterPro" id="IPR001789">
    <property type="entry name" value="Sig_transdc_resp-reg_receiver"/>
</dbReference>
<proteinExistence type="predicted"/>
<dbReference type="RefSeq" id="WP_069005163.1">
    <property type="nucleotide sequence ID" value="NZ_LVJX01000007.1"/>
</dbReference>
<dbReference type="Pfam" id="PF13426">
    <property type="entry name" value="PAS_9"/>
    <property type="match status" value="1"/>
</dbReference>
<dbReference type="NCBIfam" id="TIGR00254">
    <property type="entry name" value="GGDEF"/>
    <property type="match status" value="1"/>
</dbReference>
<dbReference type="Pfam" id="PF00990">
    <property type="entry name" value="GGDEF"/>
    <property type="match status" value="1"/>
</dbReference>
<dbReference type="CDD" id="cd00130">
    <property type="entry name" value="PAS"/>
    <property type="match status" value="1"/>
</dbReference>
<name>A0A1E2URM4_9GAMM</name>
<feature type="modified residue" description="4-aspartylphosphate" evidence="1">
    <location>
        <position position="68"/>
    </location>
</feature>
<dbReference type="PROSITE" id="PS50112">
    <property type="entry name" value="PAS"/>
    <property type="match status" value="1"/>
</dbReference>
<dbReference type="Gene3D" id="3.30.70.270">
    <property type="match status" value="1"/>
</dbReference>
<dbReference type="PROSITE" id="PS50887">
    <property type="entry name" value="GGDEF"/>
    <property type="match status" value="1"/>
</dbReference>
<dbReference type="Pfam" id="PF00072">
    <property type="entry name" value="Response_reg"/>
    <property type="match status" value="1"/>
</dbReference>
<dbReference type="SUPFAM" id="SSF55073">
    <property type="entry name" value="Nucleotide cyclase"/>
    <property type="match status" value="1"/>
</dbReference>
<dbReference type="CDD" id="cd01949">
    <property type="entry name" value="GGDEF"/>
    <property type="match status" value="1"/>
</dbReference>
<dbReference type="STRING" id="1818881.A3196_11855"/>
<dbReference type="InterPro" id="IPR052155">
    <property type="entry name" value="Biofilm_reg_signaling"/>
</dbReference>
<evidence type="ECO:0000313" key="5">
    <source>
        <dbReference type="EMBL" id="ODB97393.1"/>
    </source>
</evidence>
<evidence type="ECO:0008006" key="7">
    <source>
        <dbReference type="Google" id="ProtNLM"/>
    </source>
</evidence>
<dbReference type="InterPro" id="IPR035965">
    <property type="entry name" value="PAS-like_dom_sf"/>
</dbReference>
<dbReference type="PROSITE" id="PS50110">
    <property type="entry name" value="RESPONSE_REGULATORY"/>
    <property type="match status" value="1"/>
</dbReference>
<dbReference type="InterPro" id="IPR000160">
    <property type="entry name" value="GGDEF_dom"/>
</dbReference>
<dbReference type="InterPro" id="IPR011006">
    <property type="entry name" value="CheY-like_superfamily"/>
</dbReference>
<evidence type="ECO:0000256" key="1">
    <source>
        <dbReference type="PROSITE-ProRule" id="PRU00169"/>
    </source>
</evidence>
<dbReference type="SMART" id="SM00091">
    <property type="entry name" value="PAS"/>
    <property type="match status" value="1"/>
</dbReference>
<accession>A0A1E2URM4</accession>
<comment type="caution">
    <text evidence="5">The sequence shown here is derived from an EMBL/GenBank/DDBJ whole genome shotgun (WGS) entry which is preliminary data.</text>
</comment>